<organism evidence="1 2">
    <name type="scientific">Dentiscutata heterogama</name>
    <dbReference type="NCBI Taxonomy" id="1316150"/>
    <lineage>
        <taxon>Eukaryota</taxon>
        <taxon>Fungi</taxon>
        <taxon>Fungi incertae sedis</taxon>
        <taxon>Mucoromycota</taxon>
        <taxon>Glomeromycotina</taxon>
        <taxon>Glomeromycetes</taxon>
        <taxon>Diversisporales</taxon>
        <taxon>Gigasporaceae</taxon>
        <taxon>Dentiscutata</taxon>
    </lineage>
</organism>
<sequence length="113" mass="13097">EITSKTRAMDFQFTSKLEQTIKDAGFQNVTCICKDVPLGKIFPLRWDEKLGRITEIWTANLAEMANGMKPLSAQIMGITDEEWMNMVNTIVQELDEYRSSHEHRIILATKRYD</sequence>
<protein>
    <submittedName>
        <fullName evidence="1">1967_t:CDS:1</fullName>
    </submittedName>
</protein>
<evidence type="ECO:0000313" key="2">
    <source>
        <dbReference type="Proteomes" id="UP000789702"/>
    </source>
</evidence>
<evidence type="ECO:0000313" key="1">
    <source>
        <dbReference type="EMBL" id="CAG8733896.1"/>
    </source>
</evidence>
<reference evidence="1" key="1">
    <citation type="submission" date="2021-06" db="EMBL/GenBank/DDBJ databases">
        <authorList>
            <person name="Kallberg Y."/>
            <person name="Tangrot J."/>
            <person name="Rosling A."/>
        </authorList>
    </citation>
    <scope>NUCLEOTIDE SEQUENCE</scope>
    <source>
        <strain evidence="1">IL203A</strain>
    </source>
</reference>
<comment type="caution">
    <text evidence="1">The sequence shown here is derived from an EMBL/GenBank/DDBJ whole genome shotgun (WGS) entry which is preliminary data.</text>
</comment>
<dbReference type="Proteomes" id="UP000789702">
    <property type="component" value="Unassembled WGS sequence"/>
</dbReference>
<proteinExistence type="predicted"/>
<accession>A0ACA9Q2C2</accession>
<dbReference type="EMBL" id="CAJVPU010038035">
    <property type="protein sequence ID" value="CAG8733896.1"/>
    <property type="molecule type" value="Genomic_DNA"/>
</dbReference>
<gene>
    <name evidence="1" type="ORF">DHETER_LOCUS13612</name>
</gene>
<feature type="non-terminal residue" evidence="1">
    <location>
        <position position="1"/>
    </location>
</feature>
<name>A0ACA9Q2C2_9GLOM</name>
<keyword evidence="2" id="KW-1185">Reference proteome</keyword>